<dbReference type="InterPro" id="IPR025230">
    <property type="entry name" value="DUF4172"/>
</dbReference>
<dbReference type="InterPro" id="IPR001845">
    <property type="entry name" value="HTH_ArsR_DNA-bd_dom"/>
</dbReference>
<dbReference type="AlphaFoldDB" id="A0A326RY24"/>
<dbReference type="Pfam" id="PF13776">
    <property type="entry name" value="DUF4172"/>
    <property type="match status" value="1"/>
</dbReference>
<dbReference type="PANTHER" id="PTHR13504:SF33">
    <property type="entry name" value="FIC FAMILY PROTEIN"/>
    <property type="match status" value="1"/>
</dbReference>
<evidence type="ECO:0000256" key="1">
    <source>
        <dbReference type="PIRSR" id="PIRSR640198-1"/>
    </source>
</evidence>
<dbReference type="Gene3D" id="1.10.10.10">
    <property type="entry name" value="Winged helix-like DNA-binding domain superfamily/Winged helix DNA-binding domain"/>
    <property type="match status" value="1"/>
</dbReference>
<accession>A0A326RY24</accession>
<dbReference type="InterPro" id="IPR040198">
    <property type="entry name" value="Fido_containing"/>
</dbReference>
<dbReference type="Gene3D" id="1.10.3290.10">
    <property type="entry name" value="Fido-like domain"/>
    <property type="match status" value="1"/>
</dbReference>
<gene>
    <name evidence="5" type="ORF">CLV31_102422</name>
</gene>
<evidence type="ECO:0000313" key="6">
    <source>
        <dbReference type="Proteomes" id="UP000248917"/>
    </source>
</evidence>
<evidence type="ECO:0000259" key="4">
    <source>
        <dbReference type="PROSITE" id="PS51459"/>
    </source>
</evidence>
<evidence type="ECO:0000256" key="2">
    <source>
        <dbReference type="PIRSR" id="PIRSR640198-2"/>
    </source>
</evidence>
<comment type="caution">
    <text evidence="5">The sequence shown here is derived from an EMBL/GenBank/DDBJ whole genome shotgun (WGS) entry which is preliminary data.</text>
</comment>
<dbReference type="EMBL" id="QKTX01000002">
    <property type="protein sequence ID" value="PZV86522.1"/>
    <property type="molecule type" value="Genomic_DNA"/>
</dbReference>
<feature type="binding site" evidence="2">
    <location>
        <begin position="212"/>
        <end position="219"/>
    </location>
    <ligand>
        <name>ATP</name>
        <dbReference type="ChEBI" id="CHEBI:30616"/>
    </ligand>
</feature>
<dbReference type="RefSeq" id="WP_111391644.1">
    <property type="nucleotide sequence ID" value="NZ_QKTX01000002.1"/>
</dbReference>
<keyword evidence="2" id="KW-0067">ATP-binding</keyword>
<dbReference type="OrthoDB" id="9814400at2"/>
<proteinExistence type="predicted"/>
<feature type="domain" description="HTH arsR-type" evidence="3">
    <location>
        <begin position="280"/>
        <end position="370"/>
    </location>
</feature>
<dbReference type="PROSITE" id="PS50987">
    <property type="entry name" value="HTH_ARSR_2"/>
    <property type="match status" value="1"/>
</dbReference>
<dbReference type="InterPro" id="IPR036388">
    <property type="entry name" value="WH-like_DNA-bd_sf"/>
</dbReference>
<reference evidence="5 6" key="1">
    <citation type="submission" date="2018-06" db="EMBL/GenBank/DDBJ databases">
        <title>Genomic Encyclopedia of Archaeal and Bacterial Type Strains, Phase II (KMG-II): from individual species to whole genera.</title>
        <authorList>
            <person name="Goeker M."/>
        </authorList>
    </citation>
    <scope>NUCLEOTIDE SEQUENCE [LARGE SCALE GENOMIC DNA]</scope>
    <source>
        <strain evidence="5 6">T4</strain>
    </source>
</reference>
<dbReference type="InterPro" id="IPR003812">
    <property type="entry name" value="Fido"/>
</dbReference>
<dbReference type="InterPro" id="IPR036597">
    <property type="entry name" value="Fido-like_dom_sf"/>
</dbReference>
<dbReference type="Proteomes" id="UP000248917">
    <property type="component" value="Unassembled WGS sequence"/>
</dbReference>
<evidence type="ECO:0000313" key="5">
    <source>
        <dbReference type="EMBL" id="PZV86522.1"/>
    </source>
</evidence>
<dbReference type="Pfam" id="PF02661">
    <property type="entry name" value="Fic"/>
    <property type="match status" value="1"/>
</dbReference>
<keyword evidence="2" id="KW-0547">Nucleotide-binding</keyword>
<feature type="binding site" evidence="2">
    <location>
        <begin position="249"/>
        <end position="250"/>
    </location>
    <ligand>
        <name>ATP</name>
        <dbReference type="ChEBI" id="CHEBI:30616"/>
    </ligand>
</feature>
<sequence>MSYNWQQTGWPEFQFTPGLIEDVQLKFLLKSGKSNGQYAGIPSEKKDQLLVDILLSEAIKTSEIEGEFLSRVDVMSSLKKNLGIHEEQPRLVKDHRAKGIAKLMVAVRQSWQEPLSDTLLFSWHEMLMEGNRYIQAGKWRSGTEPMQVVSGTIGKEIVHFEAPPSDQVSMEMDRFIIWFNATVPGGAKQILNPILRSALVHLYFESIHPFEDGNGRIGRALAEKALHQGVAQPILISLSQVIESDRNQYYEQLKLAQRTLQVDKWLLYFAGVVLKAQEKVEELIEFSLKKTQLFDTFRDELNERELKALNRMLDEGPDGFEGGMNAKKYMSLTGASKATATRDLQHLRDLGILIAEGGGRSVHYQVNLES</sequence>
<dbReference type="PANTHER" id="PTHR13504">
    <property type="entry name" value="FIDO DOMAIN-CONTAINING PROTEIN DDB_G0283145"/>
    <property type="match status" value="1"/>
</dbReference>
<organism evidence="5 6">
    <name type="scientific">Algoriphagus aquaeductus</name>
    <dbReference type="NCBI Taxonomy" id="475299"/>
    <lineage>
        <taxon>Bacteria</taxon>
        <taxon>Pseudomonadati</taxon>
        <taxon>Bacteroidota</taxon>
        <taxon>Cytophagia</taxon>
        <taxon>Cytophagales</taxon>
        <taxon>Cyclobacteriaceae</taxon>
        <taxon>Algoriphagus</taxon>
    </lineage>
</organism>
<dbReference type="SUPFAM" id="SSF140931">
    <property type="entry name" value="Fic-like"/>
    <property type="match status" value="1"/>
</dbReference>
<dbReference type="PROSITE" id="PS51459">
    <property type="entry name" value="FIDO"/>
    <property type="match status" value="1"/>
</dbReference>
<name>A0A326RY24_9BACT</name>
<dbReference type="GO" id="GO:0003700">
    <property type="term" value="F:DNA-binding transcription factor activity"/>
    <property type="evidence" value="ECO:0007669"/>
    <property type="project" value="InterPro"/>
</dbReference>
<evidence type="ECO:0000259" key="3">
    <source>
        <dbReference type="PROSITE" id="PS50987"/>
    </source>
</evidence>
<dbReference type="GO" id="GO:0005524">
    <property type="term" value="F:ATP binding"/>
    <property type="evidence" value="ECO:0007669"/>
    <property type="project" value="UniProtKB-KW"/>
</dbReference>
<keyword evidence="6" id="KW-1185">Reference proteome</keyword>
<feature type="active site" evidence="1">
    <location>
        <position position="208"/>
    </location>
</feature>
<feature type="domain" description="Fido" evidence="4">
    <location>
        <begin position="115"/>
        <end position="271"/>
    </location>
</feature>
<protein>
    <submittedName>
        <fullName evidence="5">Fic family protein</fullName>
    </submittedName>
</protein>